<evidence type="ECO:0000313" key="3">
    <source>
        <dbReference type="Proteomes" id="UP000314223"/>
    </source>
</evidence>
<evidence type="ECO:0000313" key="2">
    <source>
        <dbReference type="EMBL" id="TNM57001.1"/>
    </source>
</evidence>
<comment type="caution">
    <text evidence="2">The sequence shown here is derived from an EMBL/GenBank/DDBJ whole genome shotgun (WGS) entry which is preliminary data.</text>
</comment>
<dbReference type="Gene3D" id="3.30.1330.80">
    <property type="entry name" value="Hypothetical protein, similar to alpha- acetolactate decarboxylase, domain 2"/>
    <property type="match status" value="2"/>
</dbReference>
<evidence type="ECO:0000259" key="1">
    <source>
        <dbReference type="PROSITE" id="PS51742"/>
    </source>
</evidence>
<accession>A0A5C4X4W5</accession>
<protein>
    <submittedName>
        <fullName evidence="2">DUF296 domain-containing protein</fullName>
    </submittedName>
</protein>
<dbReference type="SUPFAM" id="SSF117856">
    <property type="entry name" value="AF0104/ALDC/Ptd012-like"/>
    <property type="match status" value="2"/>
</dbReference>
<gene>
    <name evidence="2" type="ORF">FHQ09_05400</name>
</gene>
<proteinExistence type="predicted"/>
<dbReference type="Proteomes" id="UP000314223">
    <property type="component" value="Unassembled WGS sequence"/>
</dbReference>
<dbReference type="EMBL" id="VDMQ01000002">
    <property type="protein sequence ID" value="TNM57001.1"/>
    <property type="molecule type" value="Genomic_DNA"/>
</dbReference>
<feature type="domain" description="PPC" evidence="1">
    <location>
        <begin position="39"/>
        <end position="185"/>
    </location>
</feature>
<dbReference type="Pfam" id="PF03479">
    <property type="entry name" value="PCC"/>
    <property type="match status" value="1"/>
</dbReference>
<sequence length="318" mass="33163">MSNGAETTALQQPTFPLKAPGTAVVHAGQRQSPRIVSVPTRCTEHVLELPEGADLFASLEASLTDFAVPGIMAEFVSGQFGHIDYVHPAYGPDAEHPMSFTQAFTVDDPSRLRHASATIGWRDDSPFCHVHASWTNADGETKGGHLLPGTLTGPFGLTIRLFALPDAHLISDVDPETGFSAFAPHPVTPAHAAASSSTAPDLAAATRPAEAVVTRVRPGEILDEAVLAVCRTADFDSAEVVASLGSTTGAVFTDGTAPWPAVEFTHLSGAVTGARNSTPRIALSGEVVDVAGEVSSGTLKPQANPVAVTFELFVRRTA</sequence>
<name>A0A5C4X4W5_9MICO</name>
<dbReference type="PROSITE" id="PS51742">
    <property type="entry name" value="PPC"/>
    <property type="match status" value="1"/>
</dbReference>
<organism evidence="2 3">
    <name type="scientific">Brevibacterium sediminis</name>
    <dbReference type="NCBI Taxonomy" id="1857024"/>
    <lineage>
        <taxon>Bacteria</taxon>
        <taxon>Bacillati</taxon>
        <taxon>Actinomycetota</taxon>
        <taxon>Actinomycetes</taxon>
        <taxon>Micrococcales</taxon>
        <taxon>Brevibacteriaceae</taxon>
        <taxon>Brevibacterium</taxon>
    </lineage>
</organism>
<reference evidence="2 3" key="1">
    <citation type="submission" date="2019-06" db="EMBL/GenBank/DDBJ databases">
        <authorList>
            <person name="Mardanova A.M."/>
            <person name="Pudova D.S."/>
            <person name="Shagimardanova E.I."/>
            <person name="Gogoleva N.E."/>
            <person name="Lutfullin M.T."/>
            <person name="Hadieva G.F."/>
            <person name="Sharipova M.R."/>
        </authorList>
    </citation>
    <scope>NUCLEOTIDE SEQUENCE [LARGE SCALE GENOMIC DNA]</scope>
    <source>
        <strain evidence="2 3">MG-1</strain>
    </source>
</reference>
<dbReference type="InterPro" id="IPR005175">
    <property type="entry name" value="PPC_dom"/>
</dbReference>
<dbReference type="AlphaFoldDB" id="A0A5C4X4W5"/>
<dbReference type="RefSeq" id="WP_139467791.1">
    <property type="nucleotide sequence ID" value="NZ_VDMQ01000002.1"/>
</dbReference>